<feature type="transmembrane region" description="Helical" evidence="1">
    <location>
        <begin position="156"/>
        <end position="177"/>
    </location>
</feature>
<gene>
    <name evidence="2" type="ORF">GCM10010357_53820</name>
</gene>
<evidence type="ECO:0008006" key="4">
    <source>
        <dbReference type="Google" id="ProtNLM"/>
    </source>
</evidence>
<feature type="transmembrane region" description="Helical" evidence="1">
    <location>
        <begin position="106"/>
        <end position="127"/>
    </location>
</feature>
<keyword evidence="1" id="KW-1133">Transmembrane helix</keyword>
<dbReference type="EMBL" id="BAAABX010000057">
    <property type="protein sequence ID" value="GAA0425514.1"/>
    <property type="molecule type" value="Genomic_DNA"/>
</dbReference>
<keyword evidence="1" id="KW-0812">Transmembrane</keyword>
<feature type="transmembrane region" description="Helical" evidence="1">
    <location>
        <begin position="48"/>
        <end position="69"/>
    </location>
</feature>
<evidence type="ECO:0000256" key="1">
    <source>
        <dbReference type="SAM" id="Phobius"/>
    </source>
</evidence>
<name>A0ABN0Z0F0_9ACTN</name>
<accession>A0ABN0Z0F0</accession>
<sequence length="240" mass="26128">MQPTVQADASRARRATLTTVFTTLFPTLGIAVALPLALYYVLRWQGVAQWQALMLSSVPPVIQAVVEAVRHRRARFFDLLVVVLLLVSAVTSLISGDPRVLLLKDAALPAVLGLWIAGTLLAARPFAFQFGRQLRTGPAEELAERRWRQDPEFRRALRSLTLLWGAAQLLDAALSVVEALALPVDVVPVIGRFQSLGILGLVVIASVRHSRRFRERHGAPLFGLTAAGELPEQGKVPGPA</sequence>
<feature type="transmembrane region" description="Helical" evidence="1">
    <location>
        <begin position="20"/>
        <end position="42"/>
    </location>
</feature>
<feature type="transmembrane region" description="Helical" evidence="1">
    <location>
        <begin position="189"/>
        <end position="207"/>
    </location>
</feature>
<proteinExistence type="predicted"/>
<evidence type="ECO:0000313" key="2">
    <source>
        <dbReference type="EMBL" id="GAA0425514.1"/>
    </source>
</evidence>
<keyword evidence="1" id="KW-0472">Membrane</keyword>
<keyword evidence="3" id="KW-1185">Reference proteome</keyword>
<organism evidence="2 3">
    <name type="scientific">Streptomyces luteireticuli</name>
    <dbReference type="NCBI Taxonomy" id="173858"/>
    <lineage>
        <taxon>Bacteria</taxon>
        <taxon>Bacillati</taxon>
        <taxon>Actinomycetota</taxon>
        <taxon>Actinomycetes</taxon>
        <taxon>Kitasatosporales</taxon>
        <taxon>Streptomycetaceae</taxon>
        <taxon>Streptomyces</taxon>
    </lineage>
</organism>
<reference evidence="2 3" key="1">
    <citation type="journal article" date="2019" name="Int. J. Syst. Evol. Microbiol.">
        <title>The Global Catalogue of Microorganisms (GCM) 10K type strain sequencing project: providing services to taxonomists for standard genome sequencing and annotation.</title>
        <authorList>
            <consortium name="The Broad Institute Genomics Platform"/>
            <consortium name="The Broad Institute Genome Sequencing Center for Infectious Disease"/>
            <person name="Wu L."/>
            <person name="Ma J."/>
        </authorList>
    </citation>
    <scope>NUCLEOTIDE SEQUENCE [LARGE SCALE GENOMIC DNA]</scope>
    <source>
        <strain evidence="2 3">JCM 4788</strain>
    </source>
</reference>
<dbReference type="Proteomes" id="UP001500879">
    <property type="component" value="Unassembled WGS sequence"/>
</dbReference>
<feature type="transmembrane region" description="Helical" evidence="1">
    <location>
        <begin position="76"/>
        <end position="94"/>
    </location>
</feature>
<dbReference type="NCBIfam" id="NF041646">
    <property type="entry name" value="VC0807_fam"/>
    <property type="match status" value="1"/>
</dbReference>
<evidence type="ECO:0000313" key="3">
    <source>
        <dbReference type="Proteomes" id="UP001500879"/>
    </source>
</evidence>
<protein>
    <recommendedName>
        <fullName evidence="4">DUF3159 domain-containing protein</fullName>
    </recommendedName>
</protein>
<comment type="caution">
    <text evidence="2">The sequence shown here is derived from an EMBL/GenBank/DDBJ whole genome shotgun (WGS) entry which is preliminary data.</text>
</comment>